<sequence length="93" mass="10591">MDEDNSNEAFNTNGDSKLTSSAILDDSQKWLPLEIRSNVNDLRLSGDVEHRGIFSPYLMKTLKISNELPQLAPQTEIDLISRQRRGRSRELFG</sequence>
<name>A0A0M3J6Y5_ANISI</name>
<evidence type="ECO:0000313" key="1">
    <source>
        <dbReference type="EMBL" id="VDK21241.1"/>
    </source>
</evidence>
<proteinExistence type="predicted"/>
<evidence type="ECO:0000313" key="3">
    <source>
        <dbReference type="WBParaSite" id="ASIM_0000332601-mRNA-1"/>
    </source>
</evidence>
<protein>
    <submittedName>
        <fullName evidence="1 3">Uncharacterized protein</fullName>
    </submittedName>
</protein>
<dbReference type="WBParaSite" id="ASIM_0000332601-mRNA-1">
    <property type="protein sequence ID" value="ASIM_0000332601-mRNA-1"/>
    <property type="gene ID" value="ASIM_0000332601"/>
</dbReference>
<gene>
    <name evidence="1" type="ORF">ASIM_LOCUS3169</name>
</gene>
<organism evidence="3">
    <name type="scientific">Anisakis simplex</name>
    <name type="common">Herring worm</name>
    <dbReference type="NCBI Taxonomy" id="6269"/>
    <lineage>
        <taxon>Eukaryota</taxon>
        <taxon>Metazoa</taxon>
        <taxon>Ecdysozoa</taxon>
        <taxon>Nematoda</taxon>
        <taxon>Chromadorea</taxon>
        <taxon>Rhabditida</taxon>
        <taxon>Spirurina</taxon>
        <taxon>Ascaridomorpha</taxon>
        <taxon>Ascaridoidea</taxon>
        <taxon>Anisakidae</taxon>
        <taxon>Anisakis</taxon>
        <taxon>Anisakis simplex complex</taxon>
    </lineage>
</organism>
<keyword evidence="2" id="KW-1185">Reference proteome</keyword>
<reference evidence="1 2" key="2">
    <citation type="submission" date="2018-11" db="EMBL/GenBank/DDBJ databases">
        <authorList>
            <consortium name="Pathogen Informatics"/>
        </authorList>
    </citation>
    <scope>NUCLEOTIDE SEQUENCE [LARGE SCALE GENOMIC DNA]</scope>
</reference>
<accession>A0A0M3J6Y5</accession>
<dbReference type="AlphaFoldDB" id="A0A0M3J6Y5"/>
<evidence type="ECO:0000313" key="2">
    <source>
        <dbReference type="Proteomes" id="UP000267096"/>
    </source>
</evidence>
<dbReference type="EMBL" id="UYRR01004730">
    <property type="protein sequence ID" value="VDK21241.1"/>
    <property type="molecule type" value="Genomic_DNA"/>
</dbReference>
<reference evidence="3" key="1">
    <citation type="submission" date="2017-02" db="UniProtKB">
        <authorList>
            <consortium name="WormBaseParasite"/>
        </authorList>
    </citation>
    <scope>IDENTIFICATION</scope>
</reference>
<dbReference type="Proteomes" id="UP000267096">
    <property type="component" value="Unassembled WGS sequence"/>
</dbReference>